<dbReference type="PANTHER" id="PTHR12788:SF8">
    <property type="entry name" value="PROTEIN-TYROSINE SULFOTRANSFERASE"/>
    <property type="match status" value="1"/>
</dbReference>
<protein>
    <recommendedName>
        <fullName evidence="3">Sulfotransferase</fullName>
    </recommendedName>
</protein>
<sequence length="284" mass="32728">MGRTAEIVKDIAEVVKNYPPSLMNSVLDKKLFDNVKTYVMFLGYSRSGHSLIGALLDAHPDIVIAHELDTLKYITARYRKRQIYNLLLKNSQSFARNGQRTKHFSYEVPNQWQGKFNTIQVIGDKQGEGSTLRLQARPGLLGSLQKIIDDDKKLIHVARNPYDNISTISKKTKRHGRSLNLRESVDYYFSLCKTVADTKSRIESSRFYELRHESFIDDPKTILNDLCIFVGVSATDDYLSDCAGIVYKSPNKSRRKSPWNQELIDLVRDRMKEFPFLKGYSYED</sequence>
<dbReference type="Gene3D" id="3.40.50.300">
    <property type="entry name" value="P-loop containing nucleotide triphosphate hydrolases"/>
    <property type="match status" value="1"/>
</dbReference>
<evidence type="ECO:0000256" key="1">
    <source>
        <dbReference type="ARBA" id="ARBA00022679"/>
    </source>
</evidence>
<dbReference type="Pfam" id="PF13469">
    <property type="entry name" value="Sulfotransfer_3"/>
    <property type="match status" value="1"/>
</dbReference>
<evidence type="ECO:0000313" key="2">
    <source>
        <dbReference type="EMBL" id="VAX25424.1"/>
    </source>
</evidence>
<gene>
    <name evidence="2" type="ORF">MNBD_NITROSPINAE02-1151</name>
</gene>
<dbReference type="GO" id="GO:0008476">
    <property type="term" value="F:protein-tyrosine sulfotransferase activity"/>
    <property type="evidence" value="ECO:0007669"/>
    <property type="project" value="InterPro"/>
</dbReference>
<dbReference type="InterPro" id="IPR026634">
    <property type="entry name" value="TPST-like"/>
</dbReference>
<proteinExistence type="predicted"/>
<dbReference type="InterPro" id="IPR027417">
    <property type="entry name" value="P-loop_NTPase"/>
</dbReference>
<dbReference type="PANTHER" id="PTHR12788">
    <property type="entry name" value="PROTEIN-TYROSINE SULFOTRANSFERASE 2"/>
    <property type="match status" value="1"/>
</dbReference>
<reference evidence="2" key="1">
    <citation type="submission" date="2018-06" db="EMBL/GenBank/DDBJ databases">
        <authorList>
            <person name="Zhirakovskaya E."/>
        </authorList>
    </citation>
    <scope>NUCLEOTIDE SEQUENCE</scope>
</reference>
<dbReference type="EMBL" id="UOGE01000106">
    <property type="protein sequence ID" value="VAX25424.1"/>
    <property type="molecule type" value="Genomic_DNA"/>
</dbReference>
<keyword evidence="1" id="KW-0808">Transferase</keyword>
<dbReference type="AlphaFoldDB" id="A0A3B1CN50"/>
<dbReference type="SUPFAM" id="SSF52540">
    <property type="entry name" value="P-loop containing nucleoside triphosphate hydrolases"/>
    <property type="match status" value="1"/>
</dbReference>
<accession>A0A3B1CN50</accession>
<dbReference type="GO" id="GO:0005794">
    <property type="term" value="C:Golgi apparatus"/>
    <property type="evidence" value="ECO:0007669"/>
    <property type="project" value="UniProtKB-ARBA"/>
</dbReference>
<evidence type="ECO:0008006" key="3">
    <source>
        <dbReference type="Google" id="ProtNLM"/>
    </source>
</evidence>
<name>A0A3B1CN50_9ZZZZ</name>
<organism evidence="2">
    <name type="scientific">hydrothermal vent metagenome</name>
    <dbReference type="NCBI Taxonomy" id="652676"/>
    <lineage>
        <taxon>unclassified sequences</taxon>
        <taxon>metagenomes</taxon>
        <taxon>ecological metagenomes</taxon>
    </lineage>
</organism>